<dbReference type="InterPro" id="IPR000531">
    <property type="entry name" value="Beta-barrel_TonB"/>
</dbReference>
<evidence type="ECO:0000256" key="6">
    <source>
        <dbReference type="ARBA" id="ARBA00023077"/>
    </source>
</evidence>
<dbReference type="SUPFAM" id="SSF56935">
    <property type="entry name" value="Porins"/>
    <property type="match status" value="1"/>
</dbReference>
<dbReference type="InterPro" id="IPR039426">
    <property type="entry name" value="TonB-dep_rcpt-like"/>
</dbReference>
<sequence length="730" mass="80009">MRRAPIHPLIGAVLLALANSSGATTPMTININLPGYGFMADSADGALNASANARDNAHLASNTAKILQNIPGGSVSAAGGVSGLPVLNGLSDNQLILQVNGFSTPNACANHMNPPLSYLPPAAIGQITIYPTVVPVSVGGNAIGGAVIVKSPQPIFAKTGSHFVSGGSVGGFYQSNGHIYGTHLNAAAATRHFSINYSGSYVHGGNYTAAKAFKPVTYGIPGDVVASSLYEAVYQNLNAAYRWKQQVLELGVQYQSIPYQGFPSARMDMTGNHSTRLNLHYQSQFQWGKLELQAYNQVVQHNMNFLADKNLGAMMGMPMNTQGVNNGVKGKIAVPLDTRNRLEFSASYNHEHLNDWWPPATSKMSMMGPNTHINIDNGRRDRYAAFADLKTQWDPQWNSDLGLRLEDVRMNSGPVQGYNTMMYGNPDNPQSLPGTFNRSDRQRQYTNWNFSAIVHYQPDKHSSYTLGLARKAQAPSLYELYPWSSNTMAMNMISWFNDGNGYIGNLNLKPETADTVSLAANFHGSDPQIWHVQIQPYFTYLHNYIGAVRCPTSLGGACTAANLHAESGFVYLQFANQTAEIWGINMDSSARLAQTRRYGTFTMSAKAAYVRGDNLSNHTPLYHMMPLNLRLALHQNWGAWRNTIEEQLVAAKNQVDALRNEPQTAGYGLLNLRTAYRQGHWQASLELANLLNQFYEQPLGGLYLGQRPMTYGTALPGSGRSVNMSLQYQF</sequence>
<dbReference type="GO" id="GO:0044718">
    <property type="term" value="P:siderophore transmembrane transport"/>
    <property type="evidence" value="ECO:0007669"/>
    <property type="project" value="TreeGrafter"/>
</dbReference>
<keyword evidence="8" id="KW-0998">Cell outer membrane</keyword>
<dbReference type="Gene3D" id="2.40.170.20">
    <property type="entry name" value="TonB-dependent receptor, beta-barrel domain"/>
    <property type="match status" value="1"/>
</dbReference>
<organism evidence="13 14">
    <name type="scientific">Acidithiobacillus thiooxidans</name>
    <name type="common">Thiobacillus thiooxidans</name>
    <dbReference type="NCBI Taxonomy" id="930"/>
    <lineage>
        <taxon>Bacteria</taxon>
        <taxon>Pseudomonadati</taxon>
        <taxon>Pseudomonadota</taxon>
        <taxon>Acidithiobacillia</taxon>
        <taxon>Acidithiobacillales</taxon>
        <taxon>Acidithiobacillaceae</taxon>
        <taxon>Acidithiobacillus</taxon>
    </lineage>
</organism>
<evidence type="ECO:0000259" key="12">
    <source>
        <dbReference type="Pfam" id="PF07715"/>
    </source>
</evidence>
<dbReference type="GO" id="GO:0015344">
    <property type="term" value="F:siderophore uptake transmembrane transporter activity"/>
    <property type="evidence" value="ECO:0007669"/>
    <property type="project" value="TreeGrafter"/>
</dbReference>
<evidence type="ECO:0000256" key="8">
    <source>
        <dbReference type="ARBA" id="ARBA00023237"/>
    </source>
</evidence>
<comment type="subcellular location">
    <subcellularLocation>
        <location evidence="1">Cell outer membrane</location>
        <topology evidence="1">Multi-pass membrane protein</topology>
    </subcellularLocation>
</comment>
<keyword evidence="4" id="KW-0812">Transmembrane</keyword>
<evidence type="ECO:0000256" key="10">
    <source>
        <dbReference type="SAM" id="SignalP"/>
    </source>
</evidence>
<dbReference type="InterPro" id="IPR037066">
    <property type="entry name" value="Plug_dom_sf"/>
</dbReference>
<evidence type="ECO:0000256" key="1">
    <source>
        <dbReference type="ARBA" id="ARBA00004571"/>
    </source>
</evidence>
<dbReference type="PANTHER" id="PTHR30069">
    <property type="entry name" value="TONB-DEPENDENT OUTER MEMBRANE RECEPTOR"/>
    <property type="match status" value="1"/>
</dbReference>
<feature type="signal peptide" evidence="10">
    <location>
        <begin position="1"/>
        <end position="23"/>
    </location>
</feature>
<comment type="similarity">
    <text evidence="9">Belongs to the TonB-dependent receptor family.</text>
</comment>
<dbReference type="InterPro" id="IPR010917">
    <property type="entry name" value="TonB_rcpt_CS"/>
</dbReference>
<protein>
    <recommendedName>
        <fullName evidence="15">TonB-dependent receptor</fullName>
    </recommendedName>
</protein>
<evidence type="ECO:0000256" key="3">
    <source>
        <dbReference type="ARBA" id="ARBA00022452"/>
    </source>
</evidence>
<name>A0A1C2J8J3_ACITH</name>
<evidence type="ECO:0008006" key="15">
    <source>
        <dbReference type="Google" id="ProtNLM"/>
    </source>
</evidence>
<evidence type="ECO:0000256" key="5">
    <source>
        <dbReference type="ARBA" id="ARBA00022729"/>
    </source>
</evidence>
<feature type="domain" description="TonB-dependent receptor-like beta-barrel" evidence="11">
    <location>
        <begin position="234"/>
        <end position="690"/>
    </location>
</feature>
<keyword evidence="6 9" id="KW-0798">TonB box</keyword>
<dbReference type="InterPro" id="IPR012910">
    <property type="entry name" value="Plug_dom"/>
</dbReference>
<evidence type="ECO:0000313" key="14">
    <source>
        <dbReference type="Proteomes" id="UP000095008"/>
    </source>
</evidence>
<keyword evidence="2" id="KW-0813">Transport</keyword>
<keyword evidence="14" id="KW-1185">Reference proteome</keyword>
<dbReference type="RefSeq" id="WP_065974087.1">
    <property type="nucleotide sequence ID" value="NZ_LWRY01000035.1"/>
</dbReference>
<accession>A0A1C2J8J3</accession>
<feature type="domain" description="TonB-dependent receptor plug" evidence="12">
    <location>
        <begin position="60"/>
        <end position="146"/>
    </location>
</feature>
<dbReference type="Proteomes" id="UP000095008">
    <property type="component" value="Unassembled WGS sequence"/>
</dbReference>
<dbReference type="GO" id="GO:0009279">
    <property type="term" value="C:cell outer membrane"/>
    <property type="evidence" value="ECO:0007669"/>
    <property type="project" value="UniProtKB-SubCell"/>
</dbReference>
<proteinExistence type="inferred from homology"/>
<dbReference type="Pfam" id="PF07715">
    <property type="entry name" value="Plug"/>
    <property type="match status" value="1"/>
</dbReference>
<dbReference type="OrthoDB" id="5332150at2"/>
<keyword evidence="3" id="KW-1134">Transmembrane beta strand</keyword>
<keyword evidence="5 10" id="KW-0732">Signal</keyword>
<evidence type="ECO:0000256" key="4">
    <source>
        <dbReference type="ARBA" id="ARBA00022692"/>
    </source>
</evidence>
<keyword evidence="7 9" id="KW-0472">Membrane</keyword>
<dbReference type="PROSITE" id="PS01156">
    <property type="entry name" value="TONB_DEPENDENT_REC_2"/>
    <property type="match status" value="1"/>
</dbReference>
<evidence type="ECO:0000256" key="9">
    <source>
        <dbReference type="RuleBase" id="RU003357"/>
    </source>
</evidence>
<dbReference type="PANTHER" id="PTHR30069:SF49">
    <property type="entry name" value="OUTER MEMBRANE PROTEIN C"/>
    <property type="match status" value="1"/>
</dbReference>
<dbReference type="Gene3D" id="2.170.130.10">
    <property type="entry name" value="TonB-dependent receptor, plug domain"/>
    <property type="match status" value="1"/>
</dbReference>
<dbReference type="AlphaFoldDB" id="A0A1C2J8J3"/>
<feature type="chain" id="PRO_5009838072" description="TonB-dependent receptor" evidence="10">
    <location>
        <begin position="24"/>
        <end position="730"/>
    </location>
</feature>
<evidence type="ECO:0000313" key="13">
    <source>
        <dbReference type="EMBL" id="OCX74612.1"/>
    </source>
</evidence>
<dbReference type="Pfam" id="PF00593">
    <property type="entry name" value="TonB_dep_Rec_b-barrel"/>
    <property type="match status" value="1"/>
</dbReference>
<dbReference type="EMBL" id="LWRY01000035">
    <property type="protein sequence ID" value="OCX74612.1"/>
    <property type="molecule type" value="Genomic_DNA"/>
</dbReference>
<evidence type="ECO:0000259" key="11">
    <source>
        <dbReference type="Pfam" id="PF00593"/>
    </source>
</evidence>
<evidence type="ECO:0000256" key="2">
    <source>
        <dbReference type="ARBA" id="ARBA00022448"/>
    </source>
</evidence>
<reference evidence="13" key="1">
    <citation type="journal article" date="2016" name="Int. J. Mol. Sci.">
        <title>Comparative genomics of the extreme acidophile Acidithiobacillus thiooxidans reveals intraspecific divergence and niche adaptation.</title>
        <authorList>
            <person name="Zhang X."/>
            <person name="Feng X."/>
            <person name="Tao J."/>
            <person name="Ma L."/>
            <person name="Xiao Y."/>
            <person name="Liang Y."/>
            <person name="Liu X."/>
            <person name="Yin H."/>
        </authorList>
    </citation>
    <scope>NUCLEOTIDE SEQUENCE [LARGE SCALE GENOMIC DNA]</scope>
    <source>
        <strain evidence="13">DXS-W</strain>
    </source>
</reference>
<dbReference type="InterPro" id="IPR036942">
    <property type="entry name" value="Beta-barrel_TonB_sf"/>
</dbReference>
<comment type="caution">
    <text evidence="13">The sequence shown here is derived from an EMBL/GenBank/DDBJ whole genome shotgun (WGS) entry which is preliminary data.</text>
</comment>
<gene>
    <name evidence="13" type="ORF">A6M23_05430</name>
</gene>
<evidence type="ECO:0000256" key="7">
    <source>
        <dbReference type="ARBA" id="ARBA00023136"/>
    </source>
</evidence>